<sequence>MRDLFVYGPAFFLAAGPVLYSGELDGVFKGAEEGGELNLRRVKEAKLQAVSELKESFQTARAVFVADYRGIPVGKLTELRRRLRGAGGRLRVAKNTLTRIAAQEVGMEGLVSFLEGPVALAFSFGEPVTFAKVLTEFNREFKLLEIKGGVLEGRVLSPSEVRALADLPPFEVLVARAIGGIKGPLYSLANVLSGPLRNLTYVLEAVREKQAAVS</sequence>
<evidence type="ECO:0000256" key="4">
    <source>
        <dbReference type="ARBA" id="ARBA00035202"/>
    </source>
</evidence>
<dbReference type="PANTHER" id="PTHR11560">
    <property type="entry name" value="39S RIBOSOMAL PROTEIN L10, MITOCHONDRIAL"/>
    <property type="match status" value="1"/>
</dbReference>
<evidence type="ECO:0000256" key="5">
    <source>
        <dbReference type="HAMAP-Rule" id="MF_00362"/>
    </source>
</evidence>
<comment type="caution">
    <text evidence="6">The sequence shown here is derived from an EMBL/GenBank/DDBJ whole genome shotgun (WGS) entry which is preliminary data.</text>
</comment>
<dbReference type="EMBL" id="DSMU01000112">
    <property type="protein sequence ID" value="HEL65386.1"/>
    <property type="molecule type" value="Genomic_DNA"/>
</dbReference>
<dbReference type="NCBIfam" id="NF000955">
    <property type="entry name" value="PRK00099.1-1"/>
    <property type="match status" value="1"/>
</dbReference>
<comment type="subunit">
    <text evidence="5">Part of the ribosomal stalk of the 50S ribosomal subunit. The N-terminus interacts with L11 and the large rRNA to form the base of the stalk. The C-terminus forms an elongated spine to which L12 dimers bind in a sequential fashion forming a multimeric L10(L12)X complex.</text>
</comment>
<evidence type="ECO:0000313" key="6">
    <source>
        <dbReference type="EMBL" id="HEL65386.1"/>
    </source>
</evidence>
<dbReference type="InterPro" id="IPR047865">
    <property type="entry name" value="Ribosomal_uL10_bac_type"/>
</dbReference>
<dbReference type="GO" id="GO:0070180">
    <property type="term" value="F:large ribosomal subunit rRNA binding"/>
    <property type="evidence" value="ECO:0007669"/>
    <property type="project" value="UniProtKB-UniRule"/>
</dbReference>
<keyword evidence="2 5" id="KW-0689">Ribosomal protein</keyword>
<reference evidence="6" key="1">
    <citation type="journal article" date="2020" name="mSystems">
        <title>Genome- and Community-Level Interaction Insights into Carbon Utilization and Element Cycling Functions of Hydrothermarchaeota in Hydrothermal Sediment.</title>
        <authorList>
            <person name="Zhou Z."/>
            <person name="Liu Y."/>
            <person name="Xu W."/>
            <person name="Pan J."/>
            <person name="Luo Z.H."/>
            <person name="Li M."/>
        </authorList>
    </citation>
    <scope>NUCLEOTIDE SEQUENCE [LARGE SCALE GENOMIC DNA]</scope>
    <source>
        <strain evidence="6">SpSt-300</strain>
    </source>
</reference>
<dbReference type="GO" id="GO:1990904">
    <property type="term" value="C:ribonucleoprotein complex"/>
    <property type="evidence" value="ECO:0007669"/>
    <property type="project" value="UniProtKB-KW"/>
</dbReference>
<dbReference type="InterPro" id="IPR022973">
    <property type="entry name" value="Ribosomal_uL10_bac"/>
</dbReference>
<evidence type="ECO:0000256" key="2">
    <source>
        <dbReference type="ARBA" id="ARBA00022980"/>
    </source>
</evidence>
<proteinExistence type="inferred from homology"/>
<name>A0A7C2E219_9THEO</name>
<comment type="function">
    <text evidence="5">Forms part of the ribosomal stalk, playing a central role in the interaction of the ribosome with GTP-bound translation factors.</text>
</comment>
<comment type="similarity">
    <text evidence="1 5">Belongs to the universal ribosomal protein uL10 family.</text>
</comment>
<dbReference type="InterPro" id="IPR001790">
    <property type="entry name" value="Ribosomal_uL10"/>
</dbReference>
<keyword evidence="5" id="KW-0694">RNA-binding</keyword>
<dbReference type="AlphaFoldDB" id="A0A7C2E219"/>
<gene>
    <name evidence="5" type="primary">rplJ</name>
    <name evidence="6" type="ORF">ENQ34_01710</name>
</gene>
<evidence type="ECO:0000256" key="1">
    <source>
        <dbReference type="ARBA" id="ARBA00008889"/>
    </source>
</evidence>
<keyword evidence="3 5" id="KW-0687">Ribonucleoprotein</keyword>
<evidence type="ECO:0000256" key="3">
    <source>
        <dbReference type="ARBA" id="ARBA00023274"/>
    </source>
</evidence>
<protein>
    <recommendedName>
        <fullName evidence="4 5">Large ribosomal subunit protein uL10</fullName>
    </recommendedName>
</protein>
<accession>A0A7C2E219</accession>
<organism evidence="6">
    <name type="scientific">Ammonifex degensii</name>
    <dbReference type="NCBI Taxonomy" id="42838"/>
    <lineage>
        <taxon>Bacteria</taxon>
        <taxon>Bacillati</taxon>
        <taxon>Bacillota</taxon>
        <taxon>Clostridia</taxon>
        <taxon>Thermoanaerobacterales</taxon>
        <taxon>Thermoanaerobacteraceae</taxon>
        <taxon>Ammonifex</taxon>
    </lineage>
</organism>
<dbReference type="Gene3D" id="3.30.70.1730">
    <property type="match status" value="1"/>
</dbReference>
<dbReference type="SUPFAM" id="SSF160369">
    <property type="entry name" value="Ribosomal protein L10-like"/>
    <property type="match status" value="1"/>
</dbReference>
<dbReference type="GO" id="GO:0005840">
    <property type="term" value="C:ribosome"/>
    <property type="evidence" value="ECO:0007669"/>
    <property type="project" value="UniProtKB-KW"/>
</dbReference>
<dbReference type="Pfam" id="PF00466">
    <property type="entry name" value="Ribosomal_L10"/>
    <property type="match status" value="1"/>
</dbReference>
<dbReference type="Gene3D" id="6.10.250.290">
    <property type="match status" value="1"/>
</dbReference>
<dbReference type="GO" id="GO:0006412">
    <property type="term" value="P:translation"/>
    <property type="evidence" value="ECO:0007669"/>
    <property type="project" value="UniProtKB-UniRule"/>
</dbReference>
<keyword evidence="5" id="KW-0699">rRNA-binding</keyword>
<dbReference type="HAMAP" id="MF_00362">
    <property type="entry name" value="Ribosomal_uL10"/>
    <property type="match status" value="1"/>
</dbReference>
<dbReference type="InterPro" id="IPR043141">
    <property type="entry name" value="Ribosomal_uL10-like_sf"/>
</dbReference>
<dbReference type="CDD" id="cd05797">
    <property type="entry name" value="Ribosomal_L10"/>
    <property type="match status" value="1"/>
</dbReference>